<feature type="domain" description="BPTI/Kunitz inhibitor" evidence="7">
    <location>
        <begin position="154"/>
        <end position="204"/>
    </location>
</feature>
<keyword evidence="6" id="KW-0812">Transmembrane</keyword>
<dbReference type="GO" id="GO:0005615">
    <property type="term" value="C:extracellular space"/>
    <property type="evidence" value="ECO:0007669"/>
    <property type="project" value="TreeGrafter"/>
</dbReference>
<dbReference type="InterPro" id="IPR020901">
    <property type="entry name" value="Prtase_inh_Kunz-CS"/>
</dbReference>
<feature type="domain" description="BPTI/Kunitz inhibitor" evidence="7">
    <location>
        <begin position="358"/>
        <end position="408"/>
    </location>
</feature>
<feature type="domain" description="BPTI/Kunitz inhibitor" evidence="7">
    <location>
        <begin position="450"/>
        <end position="500"/>
    </location>
</feature>
<comment type="caution">
    <text evidence="8">The sequence shown here is derived from an EMBL/GenBank/DDBJ whole genome shotgun (WGS) entry which is preliminary data.</text>
</comment>
<dbReference type="InterPro" id="IPR050098">
    <property type="entry name" value="TFPI/VKTCI-like"/>
</dbReference>
<dbReference type="EMBL" id="VIIS01000386">
    <property type="protein sequence ID" value="KAF0309620.1"/>
    <property type="molecule type" value="Genomic_DNA"/>
</dbReference>
<dbReference type="Pfam" id="PF00014">
    <property type="entry name" value="Kunitz_BPTI"/>
    <property type="match status" value="6"/>
</dbReference>
<organism evidence="8 9">
    <name type="scientific">Amphibalanus amphitrite</name>
    <name type="common">Striped barnacle</name>
    <name type="synonym">Balanus amphitrite</name>
    <dbReference type="NCBI Taxonomy" id="1232801"/>
    <lineage>
        <taxon>Eukaryota</taxon>
        <taxon>Metazoa</taxon>
        <taxon>Ecdysozoa</taxon>
        <taxon>Arthropoda</taxon>
        <taxon>Crustacea</taxon>
        <taxon>Multicrustacea</taxon>
        <taxon>Cirripedia</taxon>
        <taxon>Thoracica</taxon>
        <taxon>Thoracicalcarea</taxon>
        <taxon>Balanomorpha</taxon>
        <taxon>Balanoidea</taxon>
        <taxon>Balanidae</taxon>
        <taxon>Amphibalaninae</taxon>
        <taxon>Amphibalanus</taxon>
    </lineage>
</organism>
<keyword evidence="6" id="KW-0472">Membrane</keyword>
<dbReference type="AlphaFoldDB" id="A0A6A4X0R9"/>
<dbReference type="OrthoDB" id="4473401at2759"/>
<feature type="domain" description="BPTI/Kunitz inhibitor" evidence="7">
    <location>
        <begin position="86"/>
        <end position="136"/>
    </location>
</feature>
<feature type="domain" description="BPTI/Kunitz inhibitor" evidence="7">
    <location>
        <begin position="292"/>
        <end position="342"/>
    </location>
</feature>
<dbReference type="SUPFAM" id="SSF57362">
    <property type="entry name" value="BPTI-like"/>
    <property type="match status" value="6"/>
</dbReference>
<feature type="domain" description="BPTI/Kunitz inhibitor" evidence="7">
    <location>
        <begin position="222"/>
        <end position="272"/>
    </location>
</feature>
<evidence type="ECO:0000256" key="1">
    <source>
        <dbReference type="ARBA" id="ARBA00004613"/>
    </source>
</evidence>
<evidence type="ECO:0000256" key="5">
    <source>
        <dbReference type="ARBA" id="ARBA00023157"/>
    </source>
</evidence>
<dbReference type="InterPro" id="IPR036880">
    <property type="entry name" value="Kunitz_BPTI_sf"/>
</dbReference>
<dbReference type="Proteomes" id="UP000440578">
    <property type="component" value="Unassembled WGS sequence"/>
</dbReference>
<dbReference type="Gene3D" id="4.10.410.10">
    <property type="entry name" value="Pancreatic trypsin inhibitor Kunitz domain"/>
    <property type="match status" value="6"/>
</dbReference>
<dbReference type="InterPro" id="IPR002223">
    <property type="entry name" value="Kunitz_BPTI"/>
</dbReference>
<dbReference type="PROSITE" id="PS50279">
    <property type="entry name" value="BPTI_KUNITZ_2"/>
    <property type="match status" value="6"/>
</dbReference>
<evidence type="ECO:0000256" key="4">
    <source>
        <dbReference type="ARBA" id="ARBA00022900"/>
    </source>
</evidence>
<dbReference type="CDD" id="cd00109">
    <property type="entry name" value="Kunitz-type"/>
    <property type="match status" value="6"/>
</dbReference>
<keyword evidence="3" id="KW-0646">Protease inhibitor</keyword>
<protein>
    <submittedName>
        <fullName evidence="8">Papilin</fullName>
    </submittedName>
</protein>
<reference evidence="8 9" key="1">
    <citation type="submission" date="2019-07" db="EMBL/GenBank/DDBJ databases">
        <title>Draft genome assembly of a fouling barnacle, Amphibalanus amphitrite (Darwin, 1854): The first reference genome for Thecostraca.</title>
        <authorList>
            <person name="Kim W."/>
        </authorList>
    </citation>
    <scope>NUCLEOTIDE SEQUENCE [LARGE SCALE GENOMIC DNA]</scope>
    <source>
        <strain evidence="8">SNU_AA5</strain>
        <tissue evidence="8">Soma without cirri and trophi</tissue>
    </source>
</reference>
<dbReference type="GO" id="GO:0004867">
    <property type="term" value="F:serine-type endopeptidase inhibitor activity"/>
    <property type="evidence" value="ECO:0007669"/>
    <property type="project" value="UniProtKB-KW"/>
</dbReference>
<accession>A0A6A4X0R9</accession>
<keyword evidence="6" id="KW-1133">Transmembrane helix</keyword>
<evidence type="ECO:0000259" key="7">
    <source>
        <dbReference type="PROSITE" id="PS50279"/>
    </source>
</evidence>
<keyword evidence="2" id="KW-0964">Secreted</keyword>
<evidence type="ECO:0000256" key="6">
    <source>
        <dbReference type="SAM" id="Phobius"/>
    </source>
</evidence>
<dbReference type="FunFam" id="4.10.410.10:FF:000020">
    <property type="entry name" value="Collagen, type VI, alpha 3"/>
    <property type="match status" value="3"/>
</dbReference>
<keyword evidence="5" id="KW-1015">Disulfide bond</keyword>
<sequence>MCASYSREAAEMTAPYVATVTKQPAGPAARSRMQRTLLMVALLLPLLLAIALLAWMAVPKAGEGTGRADWMDRIFGKGEHGAGDVCSLPKDIGPCRGAMPRYFFSTQTGACESFLYGGCHGNGNNFETLDECTGRCGGPAAGAGERQAEQRVDCSLPKTIGPCRGAMLRFFYSTESGACQSFLYGGCKGNANNFETIEECTDRCGGQPGSSSERQLAQRVACSLPKTIGPCRGGKPRYFFNTESAACEFFLYGGCQGNANNFETMEECNAHCGVEESSSDKDERHEDSAAICSLPVKAGDCRGMIPRYFYNTERSTCMEFNYSGCGGNGNNFETLHDCEKMCITEKAAGAGSTNTSDCSSAPDGGLCMAYMERYAFNPTTGSCEKFVYGGCGGNGNRYSSVQECEEHCGSGEHNTTGEPGLQEATSEAAQQDQQDVSQTVQPGGNDVEMCLQPKVIGPCRASEMRFYFNAEFGVCQVFLYGGCGGNANNFETIDECIRFCEDYDTRVCGVTECPMDCGYVRHDGDCVLCKCAPSPLVPEPVPVPSA</sequence>
<keyword evidence="4" id="KW-0722">Serine protease inhibitor</keyword>
<dbReference type="PANTHER" id="PTHR10083:SF374">
    <property type="entry name" value="BPTI_KUNITZ INHIBITOR DOMAIN-CONTAINING PROTEIN"/>
    <property type="match status" value="1"/>
</dbReference>
<evidence type="ECO:0000256" key="2">
    <source>
        <dbReference type="ARBA" id="ARBA00022525"/>
    </source>
</evidence>
<evidence type="ECO:0000313" key="8">
    <source>
        <dbReference type="EMBL" id="KAF0309620.1"/>
    </source>
</evidence>
<dbReference type="PANTHER" id="PTHR10083">
    <property type="entry name" value="KUNITZ-TYPE PROTEASE INHIBITOR-RELATED"/>
    <property type="match status" value="1"/>
</dbReference>
<evidence type="ECO:0000256" key="3">
    <source>
        <dbReference type="ARBA" id="ARBA00022690"/>
    </source>
</evidence>
<gene>
    <name evidence="8" type="primary">Ppn_4</name>
    <name evidence="8" type="ORF">FJT64_019297</name>
</gene>
<feature type="transmembrane region" description="Helical" evidence="6">
    <location>
        <begin position="37"/>
        <end position="58"/>
    </location>
</feature>
<evidence type="ECO:0000313" key="9">
    <source>
        <dbReference type="Proteomes" id="UP000440578"/>
    </source>
</evidence>
<name>A0A6A4X0R9_AMPAM</name>
<dbReference type="FunFam" id="4.10.410.10:FF:000011">
    <property type="entry name" value="Tissue factor pathway inhibitor"/>
    <property type="match status" value="1"/>
</dbReference>
<dbReference type="PROSITE" id="PS00280">
    <property type="entry name" value="BPTI_KUNITZ_1"/>
    <property type="match status" value="5"/>
</dbReference>
<dbReference type="FunFam" id="4.10.410.10:FF:000004">
    <property type="entry name" value="Tissue factor pathway inhibitor"/>
    <property type="match status" value="1"/>
</dbReference>
<dbReference type="PRINTS" id="PR00759">
    <property type="entry name" value="BASICPTASE"/>
</dbReference>
<dbReference type="SMART" id="SM00131">
    <property type="entry name" value="KU"/>
    <property type="match status" value="6"/>
</dbReference>
<comment type="subcellular location">
    <subcellularLocation>
        <location evidence="1">Secreted</location>
    </subcellularLocation>
</comment>
<keyword evidence="9" id="KW-1185">Reference proteome</keyword>
<proteinExistence type="predicted"/>